<name>A0A840YX23_9SPHN</name>
<gene>
    <name evidence="2" type="ORF">FHR23_001022</name>
</gene>
<proteinExistence type="predicted"/>
<dbReference type="Proteomes" id="UP000554342">
    <property type="component" value="Unassembled WGS sequence"/>
</dbReference>
<dbReference type="Pfam" id="PF06676">
    <property type="entry name" value="DUF1178"/>
    <property type="match status" value="1"/>
</dbReference>
<evidence type="ECO:0008006" key="4">
    <source>
        <dbReference type="Google" id="ProtNLM"/>
    </source>
</evidence>
<accession>A0A840YX23</accession>
<evidence type="ECO:0000313" key="3">
    <source>
        <dbReference type="Proteomes" id="UP000554342"/>
    </source>
</evidence>
<comment type="caution">
    <text evidence="2">The sequence shown here is derived from an EMBL/GenBank/DDBJ whole genome shotgun (WGS) entry which is preliminary data.</text>
</comment>
<dbReference type="AlphaFoldDB" id="A0A840YX23"/>
<organism evidence="2 3">
    <name type="scientific">Stakelama sediminis</name>
    <dbReference type="NCBI Taxonomy" id="463200"/>
    <lineage>
        <taxon>Bacteria</taxon>
        <taxon>Pseudomonadati</taxon>
        <taxon>Pseudomonadota</taxon>
        <taxon>Alphaproteobacteria</taxon>
        <taxon>Sphingomonadales</taxon>
        <taxon>Sphingomonadaceae</taxon>
        <taxon>Stakelama</taxon>
    </lineage>
</organism>
<protein>
    <recommendedName>
        <fullName evidence="4">DUF1178 family protein</fullName>
    </recommendedName>
</protein>
<reference evidence="2 3" key="1">
    <citation type="submission" date="2020-08" db="EMBL/GenBank/DDBJ databases">
        <title>Genomic Encyclopedia of Type Strains, Phase IV (KMG-IV): sequencing the most valuable type-strain genomes for metagenomic binning, comparative biology and taxonomic classification.</title>
        <authorList>
            <person name="Goeker M."/>
        </authorList>
    </citation>
    <scope>NUCLEOTIDE SEQUENCE [LARGE SCALE GENOMIC DNA]</scope>
    <source>
        <strain evidence="2 3">DSM 27203</strain>
    </source>
</reference>
<keyword evidence="3" id="KW-1185">Reference proteome</keyword>
<dbReference type="RefSeq" id="WP_184001794.1">
    <property type="nucleotide sequence ID" value="NZ_BAABIF010000004.1"/>
</dbReference>
<evidence type="ECO:0000256" key="1">
    <source>
        <dbReference type="SAM" id="MobiDB-lite"/>
    </source>
</evidence>
<feature type="region of interest" description="Disordered" evidence="1">
    <location>
        <begin position="50"/>
        <end position="84"/>
    </location>
</feature>
<sequence>MIVFDLRCGAGHVFEAWFGSSSAYEEQRKQGYVACPHCGDSDVAKAVMAPNVGAKGNRRQDVTPARAADKQPDGDAPPPPEAVKQAMAALAKAQEKALEGSQWVGTAFTDRARAMHHGEEKAAPIHGQASIEDAKALHEEGVAVAPLPFPVVPPDMRN</sequence>
<dbReference type="EMBL" id="JACIJI010000001">
    <property type="protein sequence ID" value="MBB5718115.1"/>
    <property type="molecule type" value="Genomic_DNA"/>
</dbReference>
<evidence type="ECO:0000313" key="2">
    <source>
        <dbReference type="EMBL" id="MBB5718115.1"/>
    </source>
</evidence>
<dbReference type="InterPro" id="IPR009562">
    <property type="entry name" value="DUF1178"/>
</dbReference>
<dbReference type="PIRSF" id="PIRSF032131">
    <property type="entry name" value="UCP032131"/>
    <property type="match status" value="1"/>
</dbReference>